<evidence type="ECO:0000256" key="4">
    <source>
        <dbReference type="ARBA" id="ARBA00022679"/>
    </source>
</evidence>
<dbReference type="SMART" id="SM00387">
    <property type="entry name" value="HATPase_c"/>
    <property type="match status" value="1"/>
</dbReference>
<dbReference type="eggNOG" id="arCOG06192">
    <property type="taxonomic scope" value="Archaea"/>
</dbReference>
<dbReference type="InterPro" id="IPR004358">
    <property type="entry name" value="Sig_transdc_His_kin-like_C"/>
</dbReference>
<evidence type="ECO:0000256" key="3">
    <source>
        <dbReference type="ARBA" id="ARBA00022553"/>
    </source>
</evidence>
<accession>A7I4M3</accession>
<dbReference type="HOGENOM" id="CLU_000445_114_58_2"/>
<dbReference type="GO" id="GO:0006355">
    <property type="term" value="P:regulation of DNA-templated transcription"/>
    <property type="evidence" value="ECO:0007669"/>
    <property type="project" value="InterPro"/>
</dbReference>
<dbReference type="Gene3D" id="3.30.565.10">
    <property type="entry name" value="Histidine kinase-like ATPase, C-terminal domain"/>
    <property type="match status" value="1"/>
</dbReference>
<dbReference type="Pfam" id="PF08447">
    <property type="entry name" value="PAS_3"/>
    <property type="match status" value="1"/>
</dbReference>
<dbReference type="InterPro" id="IPR001610">
    <property type="entry name" value="PAC"/>
</dbReference>
<dbReference type="SUPFAM" id="SSF52172">
    <property type="entry name" value="CheY-like"/>
    <property type="match status" value="1"/>
</dbReference>
<keyword evidence="5 12" id="KW-0418">Kinase</keyword>
<dbReference type="eggNOG" id="arCOG02385">
    <property type="taxonomic scope" value="Archaea"/>
</dbReference>
<dbReference type="eggNOG" id="arCOG05183">
    <property type="taxonomic scope" value="Archaea"/>
</dbReference>
<dbReference type="GO" id="GO:0000160">
    <property type="term" value="P:phosphorelay signal transduction system"/>
    <property type="evidence" value="ECO:0007669"/>
    <property type="project" value="InterPro"/>
</dbReference>
<dbReference type="EMBL" id="CP000780">
    <property type="protein sequence ID" value="ABS54684.1"/>
    <property type="molecule type" value="Genomic_DNA"/>
</dbReference>
<gene>
    <name evidence="12" type="ordered locus">Mboo_0161</name>
</gene>
<evidence type="ECO:0000259" key="9">
    <source>
        <dbReference type="PROSITE" id="PS50110"/>
    </source>
</evidence>
<dbReference type="InterPro" id="IPR013655">
    <property type="entry name" value="PAS_fold_3"/>
</dbReference>
<dbReference type="PANTHER" id="PTHR43304:SF1">
    <property type="entry name" value="PAC DOMAIN-CONTAINING PROTEIN"/>
    <property type="match status" value="1"/>
</dbReference>
<dbReference type="PROSITE" id="PS50113">
    <property type="entry name" value="PAC"/>
    <property type="match status" value="3"/>
</dbReference>
<dbReference type="InterPro" id="IPR003594">
    <property type="entry name" value="HATPase_dom"/>
</dbReference>
<dbReference type="Pfam" id="PF00072">
    <property type="entry name" value="Response_reg"/>
    <property type="match status" value="1"/>
</dbReference>
<feature type="domain" description="Histidine kinase" evidence="8">
    <location>
        <begin position="935"/>
        <end position="1033"/>
    </location>
</feature>
<dbReference type="Gene3D" id="2.10.70.100">
    <property type="match status" value="1"/>
</dbReference>
<evidence type="ECO:0000259" key="10">
    <source>
        <dbReference type="PROSITE" id="PS50112"/>
    </source>
</evidence>
<keyword evidence="13" id="KW-1185">Reference proteome</keyword>
<feature type="modified residue" description="4-aspartylphosphate" evidence="6">
    <location>
        <position position="53"/>
    </location>
</feature>
<dbReference type="SMART" id="SM00086">
    <property type="entry name" value="PAC"/>
    <property type="match status" value="4"/>
</dbReference>
<dbReference type="Pfam" id="PF00989">
    <property type="entry name" value="PAS"/>
    <property type="match status" value="2"/>
</dbReference>
<dbReference type="RefSeq" id="WP_011991172.1">
    <property type="nucleotide sequence ID" value="NC_009712.1"/>
</dbReference>
<dbReference type="Pfam" id="PF12860">
    <property type="entry name" value="PAS_7"/>
    <property type="match status" value="1"/>
</dbReference>
<dbReference type="PANTHER" id="PTHR43304">
    <property type="entry name" value="PHYTOCHROME-LIKE PROTEIN CPH1"/>
    <property type="match status" value="1"/>
</dbReference>
<evidence type="ECO:0000256" key="7">
    <source>
        <dbReference type="SAM" id="Coils"/>
    </source>
</evidence>
<evidence type="ECO:0000256" key="1">
    <source>
        <dbReference type="ARBA" id="ARBA00000085"/>
    </source>
</evidence>
<dbReference type="SMART" id="SM00448">
    <property type="entry name" value="REC"/>
    <property type="match status" value="1"/>
</dbReference>
<dbReference type="NCBIfam" id="TIGR00229">
    <property type="entry name" value="sensory_box"/>
    <property type="match status" value="3"/>
</dbReference>
<dbReference type="PROSITE" id="PS50110">
    <property type="entry name" value="RESPONSE_REGULATORY"/>
    <property type="match status" value="1"/>
</dbReference>
<dbReference type="Pfam" id="PF13426">
    <property type="entry name" value="PAS_9"/>
    <property type="match status" value="1"/>
</dbReference>
<dbReference type="InterPro" id="IPR035965">
    <property type="entry name" value="PAS-like_dom_sf"/>
</dbReference>
<feature type="domain" description="PAS" evidence="10">
    <location>
        <begin position="134"/>
        <end position="179"/>
    </location>
</feature>
<organism evidence="12 13">
    <name type="scientific">Methanoregula boonei (strain DSM 21154 / JCM 14090 / 6A8)</name>
    <dbReference type="NCBI Taxonomy" id="456442"/>
    <lineage>
        <taxon>Archaea</taxon>
        <taxon>Methanobacteriati</taxon>
        <taxon>Methanobacteriota</taxon>
        <taxon>Stenosarchaea group</taxon>
        <taxon>Methanomicrobia</taxon>
        <taxon>Methanomicrobiales</taxon>
        <taxon>Methanoregulaceae</taxon>
        <taxon>Methanoregula</taxon>
    </lineage>
</organism>
<keyword evidence="4" id="KW-0808">Transferase</keyword>
<dbReference type="AlphaFoldDB" id="A7I4M3"/>
<dbReference type="Pfam" id="PF02518">
    <property type="entry name" value="HATPase_c"/>
    <property type="match status" value="1"/>
</dbReference>
<dbReference type="PROSITE" id="PS50112">
    <property type="entry name" value="PAS"/>
    <property type="match status" value="3"/>
</dbReference>
<feature type="domain" description="Response regulatory" evidence="9">
    <location>
        <begin position="3"/>
        <end position="118"/>
    </location>
</feature>
<dbReference type="CDD" id="cd00130">
    <property type="entry name" value="PAS"/>
    <property type="match status" value="4"/>
</dbReference>
<dbReference type="GeneID" id="25393882"/>
<feature type="domain" description="PAC" evidence="11">
    <location>
        <begin position="777"/>
        <end position="829"/>
    </location>
</feature>
<feature type="coiled-coil region" evidence="7">
    <location>
        <begin position="264"/>
        <end position="312"/>
    </location>
</feature>
<feature type="domain" description="PAS" evidence="10">
    <location>
        <begin position="578"/>
        <end position="646"/>
    </location>
</feature>
<keyword evidence="7" id="KW-0175">Coiled coil</keyword>
<dbReference type="SUPFAM" id="SSF55785">
    <property type="entry name" value="PYP-like sensor domain (PAS domain)"/>
    <property type="match status" value="5"/>
</dbReference>
<dbReference type="InterPro" id="IPR011006">
    <property type="entry name" value="CheY-like_superfamily"/>
</dbReference>
<dbReference type="EC" id="2.7.13.3" evidence="2"/>
<evidence type="ECO:0000259" key="8">
    <source>
        <dbReference type="PROSITE" id="PS50109"/>
    </source>
</evidence>
<sequence length="1039" mass="117617">MISVVCVDDEPDLLEIARLFLERSGEIDAMSFVSAQEALDSPAILSCDIVVSDYQMPGMDGIAFLKEVRMRFGDLPFILFTGRGREEIVIEAINNGADFYLQKGGDPTAQFAELLHKIRQAVRRKEAERSQHESEQRLANIIDFLPDAILAVDRTGRVIAWNRTNENITGVPASGILGKGDYEYALSTYGERRPFLLDMIYEPDEKILKYYTNIVHDGGAISAETSLAAPKGRRIDIMAKASPLYNQKGEVTGAIEVIRDITALKKIEQDLRAAYERVTLTEEELRTQYEELRQTNEQLSATEEELTCQVNKLAHSEQVLRVNEERLAMAQAVGRTGSWEYRLDTGTIWGSAEGLRIFGYPATARDLPIEDIESCIPERERVHQALVDLIASGKDYDLEYTIRPADGSGPKVIHSVARLERDARGIPVRVIGVIQDTTERRKAYEDIAFKNTLLATQQETAPDGILIVDETGKILSYNRKFAELWKIPQELIEQGRDVLLLQQVNGQLVDPEKFLARVRYLYEHNDEKSFEELSLRDGRILERFSSPVFGENKKYYGRIWYFRDITGRRNADKAVLESEKKFATVFKSSPIALTLVSATDGTFFDVNDAFLKDTGYTREEVIGKTAEDLRLFSDARERENLISVLQTGKSVYGMDLQCRGKSGEIRTCRFTSQLLTIDNKAFRLFTSEDITERKHSEEARRESEKRFRDLVETLPDIVWEIDLQGKIRYISPTVERVMGYTPEELEGGLTSDLVAEQRRDFARRELGKYISNDSPLVPFEIPARHCDGHEMMVEIRASRVKDSEGKVTGFRGVTTDVTRRWKSEEALRRANRQLTLLGSVTRHDVLNRITVLLGYLAIVKRKCTDPGQEAYLQKMESAIDLLRAQMEFTRIYQDVGSHEPRWIELEAVIPRDQVPEMVSLVPDVQGFRVYADAMFEKVFANLLDNSIRHGGHVTEIRVTCHPEGTALVIAWEDNGVGVRAGKKEQIFRQGVGSNTGLGLFLIREILALTGIEIRETGEPGSGARFEIVVPEGLYLPART</sequence>
<dbReference type="KEGG" id="mbn:Mboo_0161"/>
<dbReference type="InterPro" id="IPR013767">
    <property type="entry name" value="PAS_fold"/>
</dbReference>
<dbReference type="Gene3D" id="3.40.50.2300">
    <property type="match status" value="1"/>
</dbReference>
<name>A7I4M3_METB6</name>
<feature type="domain" description="PAS" evidence="10">
    <location>
        <begin position="703"/>
        <end position="773"/>
    </location>
</feature>
<dbReference type="InterPro" id="IPR001789">
    <property type="entry name" value="Sig_transdc_resp-reg_receiver"/>
</dbReference>
<dbReference type="InterPro" id="IPR005467">
    <property type="entry name" value="His_kinase_dom"/>
</dbReference>
<comment type="catalytic activity">
    <reaction evidence="1">
        <text>ATP + protein L-histidine = ADP + protein N-phospho-L-histidine.</text>
        <dbReference type="EC" id="2.7.13.3"/>
    </reaction>
</comment>
<dbReference type="PROSITE" id="PS50109">
    <property type="entry name" value="HIS_KIN"/>
    <property type="match status" value="1"/>
</dbReference>
<evidence type="ECO:0000256" key="5">
    <source>
        <dbReference type="ARBA" id="ARBA00022777"/>
    </source>
</evidence>
<keyword evidence="3 6" id="KW-0597">Phosphoprotein</keyword>
<dbReference type="InterPro" id="IPR052162">
    <property type="entry name" value="Sensor_kinase/Photoreceptor"/>
</dbReference>
<dbReference type="InterPro" id="IPR000014">
    <property type="entry name" value="PAS"/>
</dbReference>
<evidence type="ECO:0000313" key="13">
    <source>
        <dbReference type="Proteomes" id="UP000002408"/>
    </source>
</evidence>
<dbReference type="InterPro" id="IPR036890">
    <property type="entry name" value="HATPase_C_sf"/>
</dbReference>
<evidence type="ECO:0000256" key="2">
    <source>
        <dbReference type="ARBA" id="ARBA00012438"/>
    </source>
</evidence>
<reference evidence="13" key="1">
    <citation type="journal article" date="2015" name="Microbiology">
        <title>Genome of Methanoregula boonei 6A8 reveals adaptations to oligotrophic peatland environments.</title>
        <authorList>
            <person name="Braeuer S."/>
            <person name="Cadillo-Quiroz H."/>
            <person name="Kyrpides N."/>
            <person name="Woyke T."/>
            <person name="Goodwin L."/>
            <person name="Detter C."/>
            <person name="Podell S."/>
            <person name="Yavitt J.B."/>
            <person name="Zinder S.H."/>
        </authorList>
    </citation>
    <scope>NUCLEOTIDE SEQUENCE [LARGE SCALE GENOMIC DNA]</scope>
    <source>
        <strain evidence="13">DSM 21154 / JCM 14090 / 6A8</strain>
    </source>
</reference>
<evidence type="ECO:0000313" key="12">
    <source>
        <dbReference type="EMBL" id="ABS54684.1"/>
    </source>
</evidence>
<dbReference type="Proteomes" id="UP000002408">
    <property type="component" value="Chromosome"/>
</dbReference>
<feature type="domain" description="PAC" evidence="11">
    <location>
        <begin position="396"/>
        <end position="449"/>
    </location>
</feature>
<evidence type="ECO:0000256" key="6">
    <source>
        <dbReference type="PROSITE-ProRule" id="PRU00169"/>
    </source>
</evidence>
<dbReference type="GO" id="GO:0004673">
    <property type="term" value="F:protein histidine kinase activity"/>
    <property type="evidence" value="ECO:0007669"/>
    <property type="project" value="UniProtKB-EC"/>
</dbReference>
<dbReference type="eggNOG" id="arCOG02352">
    <property type="taxonomic scope" value="Archaea"/>
</dbReference>
<feature type="domain" description="PAC" evidence="11">
    <location>
        <begin position="221"/>
        <end position="273"/>
    </location>
</feature>
<dbReference type="SUPFAM" id="SSF55874">
    <property type="entry name" value="ATPase domain of HSP90 chaperone/DNA topoisomerase II/histidine kinase"/>
    <property type="match status" value="1"/>
</dbReference>
<dbReference type="InterPro" id="IPR000700">
    <property type="entry name" value="PAS-assoc_C"/>
</dbReference>
<dbReference type="OrthoDB" id="3369at2157"/>
<dbReference type="SMART" id="SM00091">
    <property type="entry name" value="PAS"/>
    <property type="match status" value="4"/>
</dbReference>
<evidence type="ECO:0000259" key="11">
    <source>
        <dbReference type="PROSITE" id="PS50113"/>
    </source>
</evidence>
<dbReference type="Gene3D" id="3.30.450.20">
    <property type="entry name" value="PAS domain"/>
    <property type="match status" value="5"/>
</dbReference>
<proteinExistence type="predicted"/>
<protein>
    <recommendedName>
        <fullName evidence="2">histidine kinase</fullName>
        <ecNumber evidence="2">2.7.13.3</ecNumber>
    </recommendedName>
</protein>
<dbReference type="PRINTS" id="PR00344">
    <property type="entry name" value="BCTRLSENSOR"/>
</dbReference>
<dbReference type="STRING" id="456442.Mboo_0161"/>